<name>A0A444URW0_ACIRT</name>
<evidence type="ECO:0000313" key="2">
    <source>
        <dbReference type="EMBL" id="RXM90888.1"/>
    </source>
</evidence>
<accession>A0A444URW0</accession>
<comment type="caution">
    <text evidence="2">The sequence shown here is derived from an EMBL/GenBank/DDBJ whole genome shotgun (WGS) entry which is preliminary data.</text>
</comment>
<dbReference type="Proteomes" id="UP000289886">
    <property type="component" value="Unassembled WGS sequence"/>
</dbReference>
<protein>
    <submittedName>
        <fullName evidence="2">Uncharacterized protein</fullName>
    </submittedName>
</protein>
<feature type="region of interest" description="Disordered" evidence="1">
    <location>
        <begin position="30"/>
        <end position="50"/>
    </location>
</feature>
<organism evidence="2 3">
    <name type="scientific">Acipenser ruthenus</name>
    <name type="common">Sterlet sturgeon</name>
    <dbReference type="NCBI Taxonomy" id="7906"/>
    <lineage>
        <taxon>Eukaryota</taxon>
        <taxon>Metazoa</taxon>
        <taxon>Chordata</taxon>
        <taxon>Craniata</taxon>
        <taxon>Vertebrata</taxon>
        <taxon>Euteleostomi</taxon>
        <taxon>Actinopterygii</taxon>
        <taxon>Chondrostei</taxon>
        <taxon>Acipenseriformes</taxon>
        <taxon>Acipenseridae</taxon>
        <taxon>Acipenser</taxon>
    </lineage>
</organism>
<gene>
    <name evidence="2" type="ORF">EOD39_21745</name>
</gene>
<reference evidence="2 3" key="1">
    <citation type="submission" date="2019-01" db="EMBL/GenBank/DDBJ databases">
        <title>Draft Genome and Complete Hox-Cluster Characterization of the Sterlet Sturgeon (Acipenser ruthenus).</title>
        <authorList>
            <person name="Wei Q."/>
        </authorList>
    </citation>
    <scope>NUCLEOTIDE SEQUENCE [LARGE SCALE GENOMIC DNA]</scope>
    <source>
        <strain evidence="2">WHYD16114868_AA</strain>
        <tissue evidence="2">Blood</tissue>
    </source>
</reference>
<sequence length="90" mass="10060">MKTPLLARLALLCGGCIRFVMRLLITEKTRQKNESPPSVPEKPESAFTEGQPTVTEIAGRCLFCGGAVLHTDYSGRLEFWEMEANDEPQF</sequence>
<keyword evidence="3" id="KW-1185">Reference proteome</keyword>
<dbReference type="EMBL" id="SCEB01011834">
    <property type="protein sequence ID" value="RXM90888.1"/>
    <property type="molecule type" value="Genomic_DNA"/>
</dbReference>
<proteinExistence type="predicted"/>
<evidence type="ECO:0000256" key="1">
    <source>
        <dbReference type="SAM" id="MobiDB-lite"/>
    </source>
</evidence>
<evidence type="ECO:0000313" key="3">
    <source>
        <dbReference type="Proteomes" id="UP000289886"/>
    </source>
</evidence>
<dbReference type="AlphaFoldDB" id="A0A444URW0"/>